<proteinExistence type="predicted"/>
<protein>
    <recommendedName>
        <fullName evidence="2">Sulfotransferase domain-containing protein</fullName>
    </recommendedName>
</protein>
<name>A0A0F9L1I7_9ZZZZ</name>
<organism evidence="1">
    <name type="scientific">marine sediment metagenome</name>
    <dbReference type="NCBI Taxonomy" id="412755"/>
    <lineage>
        <taxon>unclassified sequences</taxon>
        <taxon>metagenomes</taxon>
        <taxon>ecological metagenomes</taxon>
    </lineage>
</organism>
<dbReference type="AlphaFoldDB" id="A0A0F9L1I7"/>
<comment type="caution">
    <text evidence="1">The sequence shown here is derived from an EMBL/GenBank/DDBJ whole genome shotgun (WGS) entry which is preliminary data.</text>
</comment>
<evidence type="ECO:0000313" key="1">
    <source>
        <dbReference type="EMBL" id="KKM21615.1"/>
    </source>
</evidence>
<evidence type="ECO:0008006" key="2">
    <source>
        <dbReference type="Google" id="ProtNLM"/>
    </source>
</evidence>
<dbReference type="EMBL" id="LAZR01013513">
    <property type="protein sequence ID" value="KKM21615.1"/>
    <property type="molecule type" value="Genomic_DNA"/>
</dbReference>
<dbReference type="SUPFAM" id="SSF52540">
    <property type="entry name" value="P-loop containing nucleoside triphosphate hydrolases"/>
    <property type="match status" value="1"/>
</dbReference>
<accession>A0A0F9L1I7</accession>
<sequence>MLYIVGGLRRTGTSMMMHCLELGGLELAYDDDYERELKSRDFGNNYYYELRPFGENTFFGNVMEFSDVDGKCIKDMGVGPMYWKEGPIKVVYMQRNPRSQMMSLRNSHGEIKPQYAEETLYDIHVIQENKHIESCHVFDYDAVLKRPLWAFQILADSGWPIDPVKAITGVDNSLKHY</sequence>
<reference evidence="1" key="1">
    <citation type="journal article" date="2015" name="Nature">
        <title>Complex archaea that bridge the gap between prokaryotes and eukaryotes.</title>
        <authorList>
            <person name="Spang A."/>
            <person name="Saw J.H."/>
            <person name="Jorgensen S.L."/>
            <person name="Zaremba-Niedzwiedzka K."/>
            <person name="Martijn J."/>
            <person name="Lind A.E."/>
            <person name="van Eijk R."/>
            <person name="Schleper C."/>
            <person name="Guy L."/>
            <person name="Ettema T.J."/>
        </authorList>
    </citation>
    <scope>NUCLEOTIDE SEQUENCE</scope>
</reference>
<gene>
    <name evidence="1" type="ORF">LCGC14_1633650</name>
</gene>
<dbReference type="InterPro" id="IPR027417">
    <property type="entry name" value="P-loop_NTPase"/>
</dbReference>